<comment type="caution">
    <text evidence="7">The sequence shown here is derived from an EMBL/GenBank/DDBJ whole genome shotgun (WGS) entry which is preliminary data.</text>
</comment>
<dbReference type="EMBL" id="JAQIZT010000003">
    <property type="protein sequence ID" value="KAJ7002727.1"/>
    <property type="molecule type" value="Genomic_DNA"/>
</dbReference>
<gene>
    <name evidence="7" type="ORF">NC653_008055</name>
</gene>
<dbReference type="GO" id="GO:0030599">
    <property type="term" value="F:pectinesterase activity"/>
    <property type="evidence" value="ECO:0007669"/>
    <property type="project" value="InterPro"/>
</dbReference>
<comment type="subcellular location">
    <subcellularLocation>
        <location evidence="1">Secreted</location>
        <location evidence="1">Cell wall</location>
    </subcellularLocation>
</comment>
<keyword evidence="8" id="KW-1185">Reference proteome</keyword>
<organism evidence="7 8">
    <name type="scientific">Populus alba x Populus x berolinensis</name>
    <dbReference type="NCBI Taxonomy" id="444605"/>
    <lineage>
        <taxon>Eukaryota</taxon>
        <taxon>Viridiplantae</taxon>
        <taxon>Streptophyta</taxon>
        <taxon>Embryophyta</taxon>
        <taxon>Tracheophyta</taxon>
        <taxon>Spermatophyta</taxon>
        <taxon>Magnoliopsida</taxon>
        <taxon>eudicotyledons</taxon>
        <taxon>Gunneridae</taxon>
        <taxon>Pentapetalae</taxon>
        <taxon>rosids</taxon>
        <taxon>fabids</taxon>
        <taxon>Malpighiales</taxon>
        <taxon>Salicaceae</taxon>
        <taxon>Saliceae</taxon>
        <taxon>Populus</taxon>
    </lineage>
</organism>
<dbReference type="PANTHER" id="PTHR31707">
    <property type="entry name" value="PECTINESTERASE"/>
    <property type="match status" value="1"/>
</dbReference>
<dbReference type="InterPro" id="IPR000070">
    <property type="entry name" value="Pectinesterase_cat"/>
</dbReference>
<evidence type="ECO:0000313" key="7">
    <source>
        <dbReference type="EMBL" id="KAJ7002727.1"/>
    </source>
</evidence>
<dbReference type="SUPFAM" id="SSF51126">
    <property type="entry name" value="Pectin lyase-like"/>
    <property type="match status" value="1"/>
</dbReference>
<sequence>MAGLDLMQICGSEMKALWQISRPSAPSNWWNKVCPGASIPPRTSGAGDGSRKTIVPGNKSFAKDGLGTWKTATFSECQPYPAHGLVKSFLSSNWYILSNFGIALIRCFHCLVPLLTQMDSSPSPLDLPTPPVRKATRLLQSELILIGQSILHNCTATVDFLFGLWISCDPKLLDHCPKAKSKPIQHGTAEWQEREGSTRRSCHYHNCRIVPEQKLVPERLKIKTYLGRPWKAYSRAVVMESQLADIIQPDGWAPWSGNQFLDTLPYLLRRVRQRALVAATNRRVRAVVRVKRRVKQFAKRPPFPMFQKGLRIMVPL</sequence>
<evidence type="ECO:0000256" key="3">
    <source>
        <dbReference type="ARBA" id="ARBA00022512"/>
    </source>
</evidence>
<evidence type="ECO:0000256" key="2">
    <source>
        <dbReference type="ARBA" id="ARBA00005184"/>
    </source>
</evidence>
<evidence type="ECO:0000256" key="4">
    <source>
        <dbReference type="ARBA" id="ARBA00022801"/>
    </source>
</evidence>
<evidence type="ECO:0000256" key="1">
    <source>
        <dbReference type="ARBA" id="ARBA00004191"/>
    </source>
</evidence>
<evidence type="ECO:0000259" key="6">
    <source>
        <dbReference type="Pfam" id="PF01095"/>
    </source>
</evidence>
<keyword evidence="5" id="KW-0063">Aspartyl esterase</keyword>
<feature type="domain" description="Pectinesterase catalytic" evidence="6">
    <location>
        <begin position="155"/>
        <end position="285"/>
    </location>
</feature>
<dbReference type="InterPro" id="IPR012334">
    <property type="entry name" value="Pectin_lyas_fold"/>
</dbReference>
<comment type="pathway">
    <text evidence="2">Glycan metabolism; pectin degradation; 2-dehydro-3-deoxy-D-gluconate from pectin: step 1/5.</text>
</comment>
<dbReference type="InterPro" id="IPR011050">
    <property type="entry name" value="Pectin_lyase_fold/virulence"/>
</dbReference>
<keyword evidence="4" id="KW-0378">Hydrolase</keyword>
<dbReference type="GO" id="GO:0042545">
    <property type="term" value="P:cell wall modification"/>
    <property type="evidence" value="ECO:0007669"/>
    <property type="project" value="InterPro"/>
</dbReference>
<dbReference type="Proteomes" id="UP001164929">
    <property type="component" value="Chromosome 3"/>
</dbReference>
<name>A0AAD6R6T5_9ROSI</name>
<reference evidence="7" key="1">
    <citation type="journal article" date="2023" name="Mol. Ecol. Resour.">
        <title>Chromosome-level genome assembly of a triploid poplar Populus alba 'Berolinensis'.</title>
        <authorList>
            <person name="Chen S."/>
            <person name="Yu Y."/>
            <person name="Wang X."/>
            <person name="Wang S."/>
            <person name="Zhang T."/>
            <person name="Zhou Y."/>
            <person name="He R."/>
            <person name="Meng N."/>
            <person name="Wang Y."/>
            <person name="Liu W."/>
            <person name="Liu Z."/>
            <person name="Liu J."/>
            <person name="Guo Q."/>
            <person name="Huang H."/>
            <person name="Sederoff R.R."/>
            <person name="Wang G."/>
            <person name="Qu G."/>
            <person name="Chen S."/>
        </authorList>
    </citation>
    <scope>NUCLEOTIDE SEQUENCE</scope>
    <source>
        <strain evidence="7">SC-2020</strain>
    </source>
</reference>
<evidence type="ECO:0000256" key="5">
    <source>
        <dbReference type="ARBA" id="ARBA00023085"/>
    </source>
</evidence>
<dbReference type="AlphaFoldDB" id="A0AAD6R6T5"/>
<evidence type="ECO:0000313" key="8">
    <source>
        <dbReference type="Proteomes" id="UP001164929"/>
    </source>
</evidence>
<dbReference type="Pfam" id="PF01095">
    <property type="entry name" value="Pectinesterase"/>
    <property type="match status" value="1"/>
</dbReference>
<protein>
    <recommendedName>
        <fullName evidence="6">Pectinesterase catalytic domain-containing protein</fullName>
    </recommendedName>
</protein>
<proteinExistence type="predicted"/>
<keyword evidence="3" id="KW-0134">Cell wall</keyword>
<dbReference type="Gene3D" id="2.160.20.10">
    <property type="entry name" value="Single-stranded right-handed beta-helix, Pectin lyase-like"/>
    <property type="match status" value="1"/>
</dbReference>
<keyword evidence="3" id="KW-0964">Secreted</keyword>
<accession>A0AAD6R6T5</accession>